<evidence type="ECO:0000313" key="2">
    <source>
        <dbReference type="Proteomes" id="UP000821845"/>
    </source>
</evidence>
<evidence type="ECO:0000313" key="1">
    <source>
        <dbReference type="EMBL" id="KAH6942826.1"/>
    </source>
</evidence>
<comment type="caution">
    <text evidence="1">The sequence shown here is derived from an EMBL/GenBank/DDBJ whole genome shotgun (WGS) entry which is preliminary data.</text>
</comment>
<gene>
    <name evidence="1" type="ORF">HPB50_010773</name>
</gene>
<dbReference type="Proteomes" id="UP000821845">
    <property type="component" value="Chromosome 10"/>
</dbReference>
<keyword evidence="2" id="KW-1185">Reference proteome</keyword>
<sequence length="187" mass="21022">MTDGNQRRRRVAVVVLGDFGHSPRMNYHALSLAKERLEVDVVAYSGSQPGPDVLSNPHIHLHLMREPPSFQKYVPKLVAYVLKVLWQTVALFFSLMFLSKPSHVLVQNPPSIPTLPVAWFCCLLRGSALMVDWHNYGYSILALALGPGHLMVRICRWCEKTFGRKAASAFCVSQAMREDLKSNFGAE</sequence>
<organism evidence="1 2">
    <name type="scientific">Hyalomma asiaticum</name>
    <name type="common">Tick</name>
    <dbReference type="NCBI Taxonomy" id="266040"/>
    <lineage>
        <taxon>Eukaryota</taxon>
        <taxon>Metazoa</taxon>
        <taxon>Ecdysozoa</taxon>
        <taxon>Arthropoda</taxon>
        <taxon>Chelicerata</taxon>
        <taxon>Arachnida</taxon>
        <taxon>Acari</taxon>
        <taxon>Parasitiformes</taxon>
        <taxon>Ixodida</taxon>
        <taxon>Ixodoidea</taxon>
        <taxon>Ixodidae</taxon>
        <taxon>Hyalomminae</taxon>
        <taxon>Hyalomma</taxon>
    </lineage>
</organism>
<name>A0ACB7T6Q4_HYAAI</name>
<proteinExistence type="predicted"/>
<accession>A0ACB7T6Q4</accession>
<reference evidence="1" key="1">
    <citation type="submission" date="2020-05" db="EMBL/GenBank/DDBJ databases">
        <title>Large-scale comparative analyses of tick genomes elucidate their genetic diversity and vector capacities.</title>
        <authorList>
            <person name="Jia N."/>
            <person name="Wang J."/>
            <person name="Shi W."/>
            <person name="Du L."/>
            <person name="Sun Y."/>
            <person name="Zhan W."/>
            <person name="Jiang J."/>
            <person name="Wang Q."/>
            <person name="Zhang B."/>
            <person name="Ji P."/>
            <person name="Sakyi L.B."/>
            <person name="Cui X."/>
            <person name="Yuan T."/>
            <person name="Jiang B."/>
            <person name="Yang W."/>
            <person name="Lam T.T.-Y."/>
            <person name="Chang Q."/>
            <person name="Ding S."/>
            <person name="Wang X."/>
            <person name="Zhu J."/>
            <person name="Ruan X."/>
            <person name="Zhao L."/>
            <person name="Wei J."/>
            <person name="Que T."/>
            <person name="Du C."/>
            <person name="Cheng J."/>
            <person name="Dai P."/>
            <person name="Han X."/>
            <person name="Huang E."/>
            <person name="Gao Y."/>
            <person name="Liu J."/>
            <person name="Shao H."/>
            <person name="Ye R."/>
            <person name="Li L."/>
            <person name="Wei W."/>
            <person name="Wang X."/>
            <person name="Wang C."/>
            <person name="Yang T."/>
            <person name="Huo Q."/>
            <person name="Li W."/>
            <person name="Guo W."/>
            <person name="Chen H."/>
            <person name="Zhou L."/>
            <person name="Ni X."/>
            <person name="Tian J."/>
            <person name="Zhou Y."/>
            <person name="Sheng Y."/>
            <person name="Liu T."/>
            <person name="Pan Y."/>
            <person name="Xia L."/>
            <person name="Li J."/>
            <person name="Zhao F."/>
            <person name="Cao W."/>
        </authorList>
    </citation>
    <scope>NUCLEOTIDE SEQUENCE</scope>
    <source>
        <strain evidence="1">Hyas-2018</strain>
    </source>
</reference>
<dbReference type="EMBL" id="CM023490">
    <property type="protein sequence ID" value="KAH6942826.1"/>
    <property type="molecule type" value="Genomic_DNA"/>
</dbReference>
<protein>
    <submittedName>
        <fullName evidence="1">Uncharacterized protein</fullName>
    </submittedName>
</protein>